<evidence type="ECO:0000313" key="2">
    <source>
        <dbReference type="Proteomes" id="UP001235760"/>
    </source>
</evidence>
<reference evidence="1 2" key="1">
    <citation type="submission" date="2023-08" db="EMBL/GenBank/DDBJ databases">
        <authorList>
            <person name="Roldan D.M."/>
            <person name="Menes R.J."/>
        </authorList>
    </citation>
    <scope>NUCLEOTIDE SEQUENCE [LARGE SCALE GENOMIC DNA]</scope>
    <source>
        <strain evidence="1 2">CCM 2812</strain>
    </source>
</reference>
<name>A0ABT9G4I0_LEPDI</name>
<protein>
    <submittedName>
        <fullName evidence="1">Carotenoid 1,2-hydratase</fullName>
    </submittedName>
</protein>
<dbReference type="CDD" id="cd21471">
    <property type="entry name" value="CrtC-like"/>
    <property type="match status" value="1"/>
</dbReference>
<gene>
    <name evidence="1" type="ORF">Q8X39_12155</name>
</gene>
<keyword evidence="2" id="KW-1185">Reference proteome</keyword>
<evidence type="ECO:0000313" key="1">
    <source>
        <dbReference type="EMBL" id="MDP4301393.1"/>
    </source>
</evidence>
<comment type="caution">
    <text evidence="1">The sequence shown here is derived from an EMBL/GenBank/DDBJ whole genome shotgun (WGS) entry which is preliminary data.</text>
</comment>
<dbReference type="RefSeq" id="WP_305749950.1">
    <property type="nucleotide sequence ID" value="NZ_JAUZEE010000006.1"/>
</dbReference>
<dbReference type="EMBL" id="JAUZEE010000006">
    <property type="protein sequence ID" value="MDP4301393.1"/>
    <property type="molecule type" value="Genomic_DNA"/>
</dbReference>
<sequence length="277" mass="31413">MFSPYYAARRRQLGAALAPAEAHCAVNLSLYRIGPQPGRVRRHWCMTERSERALRRDMHSLSIGPSRLRWQGPDLLVDLDELSVPWPRRLRGQLCLMPSIGPGREFDLDAAGRHRWQPIAPQARLMLDLKEPALRWQGDAYLDHNRGERPLADDFAHWQWQREQGADGQPSRIDYLTQPRDGPARALHLAVTRDGRLHAQPTPAARPLPHTAWGIARTGHGPDALALAGTLESGPFYARSLLQSDNGRLAVHESLSLDRFDRPWVQAMLPFRMPRRG</sequence>
<organism evidence="1 2">
    <name type="scientific">Leptothrix discophora</name>
    <dbReference type="NCBI Taxonomy" id="89"/>
    <lineage>
        <taxon>Bacteria</taxon>
        <taxon>Pseudomonadati</taxon>
        <taxon>Pseudomonadota</taxon>
        <taxon>Betaproteobacteria</taxon>
        <taxon>Burkholderiales</taxon>
        <taxon>Sphaerotilaceae</taxon>
        <taxon>Leptothrix</taxon>
    </lineage>
</organism>
<dbReference type="Proteomes" id="UP001235760">
    <property type="component" value="Unassembled WGS sequence"/>
</dbReference>
<dbReference type="SUPFAM" id="SSF159245">
    <property type="entry name" value="AttH-like"/>
    <property type="match status" value="1"/>
</dbReference>
<proteinExistence type="predicted"/>
<accession>A0ABT9G4I0</accession>